<evidence type="ECO:0000256" key="1">
    <source>
        <dbReference type="SAM" id="Phobius"/>
    </source>
</evidence>
<feature type="chain" id="PRO_5043272407" evidence="2">
    <location>
        <begin position="26"/>
        <end position="1001"/>
    </location>
</feature>
<keyword evidence="2" id="KW-0732">Signal</keyword>
<evidence type="ECO:0000313" key="3">
    <source>
        <dbReference type="EMBL" id="CAI3991593.1"/>
    </source>
</evidence>
<keyword evidence="5" id="KW-1185">Reference proteome</keyword>
<proteinExistence type="predicted"/>
<evidence type="ECO:0000313" key="5">
    <source>
        <dbReference type="Proteomes" id="UP001152797"/>
    </source>
</evidence>
<feature type="transmembrane region" description="Helical" evidence="1">
    <location>
        <begin position="898"/>
        <end position="923"/>
    </location>
</feature>
<dbReference type="EMBL" id="CAMXCT020001610">
    <property type="protein sequence ID" value="CAL1144968.1"/>
    <property type="molecule type" value="Genomic_DNA"/>
</dbReference>
<sequence>MAMAMVKRWHVAMFLLTLELQAAEEAVPVVITDSQHELILGSPKSWLEEWLWNLQLQIPDISEVKGGFNFTITNGLCTHFKIAKIDTETRMSGLSITASGLEISCRLQWSAASALPDISGDVVAQVKDSSIGGPIDIVSDSLQPPLPKAINTHDCGGSIQADLHFSGSKVSMVLEFLKPLIDKIINTRLTALICGNVDKAINEQGSQALKNVSQEVRKILQTSPTPPPTPVVEDPKHELIDFQENSGIELLHSVVTKVLGNNRSPNSANALLERFLGADGNLSLDSVVTLPVTKVIDIDNLGRLNITLENASFSHLNSFSAMDFYSPHPQELQLLLSLARLAVQARITLGVKPHGSITGDELKETFSAKVALSEFSVGGLGFLALNASKLSPLGADQLGEMGCVAPGVDAAAALQCDVGAKEFTTQLTPQSGQDLEHDVDHMINAAASLLLGSYKDALGEAGHALIIARGIEAVNSKLQQTLQTAGACPPPFEDYSNQTLSAMAWLLSVTTCVVSIGFCLSALISPKKVETRQMCQTTSLASTGSTRTDPTSLAVETGHPGLEGGEASSLAFHPRIRPGFRWGLPLLMLSTMLLFLSSNSGVGAVVKIYITANGRPATEIPPVFGFSLIGSIKDMFDGKVYALGLLIICFSGIWPYMKPMLMMVCWFTPPAYLSISKRQGLLNFLDAFGKWSLVDTFVMVMFMVAFKFDLAAPTGSGVLNDILRESGDNGQFQVQVEALYGFYSFLIATFMSLICGHVTTACHRYAHKIGEFGVQGDVAQKRRLCYVLPSSSAVDVHGPTVAISVSLLLVLCGTFLQTFNFNFLGLAGYALGEDQHRPFSVFSLGMQLPAASEDPNSFWIRALQGVFFLFAIIVVVAYHVILIVLWAAPMTTRMQKQFFLTAQVLNAWSGLDVFCVTILAGVLEIRQFANFIVGDKCDGIDALLAKSPLAHQMPGGVTTCFDVDSTLRAGFIVLAVAVVISTVTGQVMLAKCSHALCAPPE</sequence>
<evidence type="ECO:0000313" key="4">
    <source>
        <dbReference type="EMBL" id="CAL4778905.1"/>
    </source>
</evidence>
<feature type="transmembrane region" description="Helical" evidence="1">
    <location>
        <begin position="738"/>
        <end position="759"/>
    </location>
</feature>
<protein>
    <submittedName>
        <fullName evidence="3">Uncharacterized protein</fullName>
    </submittedName>
</protein>
<feature type="transmembrane region" description="Helical" evidence="1">
    <location>
        <begin position="862"/>
        <end position="886"/>
    </location>
</feature>
<reference evidence="4 5" key="2">
    <citation type="submission" date="2024-05" db="EMBL/GenBank/DDBJ databases">
        <authorList>
            <person name="Chen Y."/>
            <person name="Shah S."/>
            <person name="Dougan E. K."/>
            <person name="Thang M."/>
            <person name="Chan C."/>
        </authorList>
    </citation>
    <scope>NUCLEOTIDE SEQUENCE [LARGE SCALE GENOMIC DNA]</scope>
</reference>
<gene>
    <name evidence="3" type="ORF">C1SCF055_LOCUS18490</name>
</gene>
<feature type="transmembrane region" description="Helical" evidence="1">
    <location>
        <begin position="502"/>
        <end position="524"/>
    </location>
</feature>
<dbReference type="PANTHER" id="PTHR34730:SF1">
    <property type="entry name" value="PARAQUAT-INDUCIBLE PROTEIN A"/>
    <property type="match status" value="1"/>
</dbReference>
<dbReference type="AlphaFoldDB" id="A0A9P1FWV6"/>
<dbReference type="GO" id="GO:0008289">
    <property type="term" value="F:lipid binding"/>
    <property type="evidence" value="ECO:0007669"/>
    <property type="project" value="InterPro"/>
</dbReference>
<feature type="transmembrane region" description="Helical" evidence="1">
    <location>
        <begin position="807"/>
        <end position="831"/>
    </location>
</feature>
<dbReference type="EMBL" id="CAMXCT010001610">
    <property type="protein sequence ID" value="CAI3991593.1"/>
    <property type="molecule type" value="Genomic_DNA"/>
</dbReference>
<organism evidence="3">
    <name type="scientific">Cladocopium goreaui</name>
    <dbReference type="NCBI Taxonomy" id="2562237"/>
    <lineage>
        <taxon>Eukaryota</taxon>
        <taxon>Sar</taxon>
        <taxon>Alveolata</taxon>
        <taxon>Dinophyceae</taxon>
        <taxon>Suessiales</taxon>
        <taxon>Symbiodiniaceae</taxon>
        <taxon>Cladocopium</taxon>
    </lineage>
</organism>
<dbReference type="PANTHER" id="PTHR34730">
    <property type="entry name" value="UNNAMED PRODUCT"/>
    <property type="match status" value="1"/>
</dbReference>
<feature type="signal peptide" evidence="2">
    <location>
        <begin position="1"/>
        <end position="25"/>
    </location>
</feature>
<name>A0A9P1FWV6_9DINO</name>
<dbReference type="Gene3D" id="3.15.10.10">
    <property type="entry name" value="Bactericidal permeability-increasing protein, domain 1"/>
    <property type="match status" value="1"/>
</dbReference>
<dbReference type="EMBL" id="CAMXCT030001610">
    <property type="protein sequence ID" value="CAL4778905.1"/>
    <property type="molecule type" value="Genomic_DNA"/>
</dbReference>
<keyword evidence="1" id="KW-1133">Transmembrane helix</keyword>
<comment type="caution">
    <text evidence="3">The sequence shown here is derived from an EMBL/GenBank/DDBJ whole genome shotgun (WGS) entry which is preliminary data.</text>
</comment>
<keyword evidence="1" id="KW-0472">Membrane</keyword>
<feature type="transmembrane region" description="Helical" evidence="1">
    <location>
        <begin position="971"/>
        <end position="990"/>
    </location>
</feature>
<accession>A0A9P1FWV6</accession>
<dbReference type="InterPro" id="IPR017943">
    <property type="entry name" value="Bactericidal_perm-incr_a/b_dom"/>
</dbReference>
<dbReference type="InterPro" id="IPR007498">
    <property type="entry name" value="PqiA-like"/>
</dbReference>
<keyword evidence="1" id="KW-0812">Transmembrane</keyword>
<dbReference type="Proteomes" id="UP001152797">
    <property type="component" value="Unassembled WGS sequence"/>
</dbReference>
<dbReference type="Pfam" id="PF04403">
    <property type="entry name" value="PqiA"/>
    <property type="match status" value="1"/>
</dbReference>
<dbReference type="SUPFAM" id="SSF55394">
    <property type="entry name" value="Bactericidal permeability-increasing protein, BPI"/>
    <property type="match status" value="1"/>
</dbReference>
<feature type="transmembrane region" description="Helical" evidence="1">
    <location>
        <begin position="640"/>
        <end position="657"/>
    </location>
</feature>
<dbReference type="OrthoDB" id="445675at2759"/>
<reference evidence="3" key="1">
    <citation type="submission" date="2022-10" db="EMBL/GenBank/DDBJ databases">
        <authorList>
            <person name="Chen Y."/>
            <person name="Dougan E. K."/>
            <person name="Chan C."/>
            <person name="Rhodes N."/>
            <person name="Thang M."/>
        </authorList>
    </citation>
    <scope>NUCLEOTIDE SEQUENCE</scope>
</reference>
<evidence type="ECO:0000256" key="2">
    <source>
        <dbReference type="SAM" id="SignalP"/>
    </source>
</evidence>